<evidence type="ECO:0000313" key="8">
    <source>
        <dbReference type="Proteomes" id="UP000284434"/>
    </source>
</evidence>
<dbReference type="RefSeq" id="WP_022161298.1">
    <property type="nucleotide sequence ID" value="NZ_BAABYK010000001.1"/>
</dbReference>
<dbReference type="Gene3D" id="2.40.160.20">
    <property type="match status" value="1"/>
</dbReference>
<evidence type="ECO:0000313" key="4">
    <source>
        <dbReference type="EMBL" id="MDB9221612.1"/>
    </source>
</evidence>
<dbReference type="Proteomes" id="UP000284434">
    <property type="component" value="Unassembled WGS sequence"/>
</dbReference>
<organism evidence="5 7">
    <name type="scientific">Odoribacter splanchnicus</name>
    <dbReference type="NCBI Taxonomy" id="28118"/>
    <lineage>
        <taxon>Bacteria</taxon>
        <taxon>Pseudomonadati</taxon>
        <taxon>Bacteroidota</taxon>
        <taxon>Bacteroidia</taxon>
        <taxon>Bacteroidales</taxon>
        <taxon>Odoribacteraceae</taxon>
        <taxon>Odoribacter</taxon>
    </lineage>
</organism>
<evidence type="ECO:0000313" key="5">
    <source>
        <dbReference type="EMBL" id="RGU58834.1"/>
    </source>
</evidence>
<dbReference type="Gene3D" id="3.30.1330.60">
    <property type="entry name" value="OmpA-like domain"/>
    <property type="match status" value="1"/>
</dbReference>
<dbReference type="GO" id="GO:0016020">
    <property type="term" value="C:membrane"/>
    <property type="evidence" value="ECO:0007669"/>
    <property type="project" value="UniProtKB-UniRule"/>
</dbReference>
<evidence type="ECO:0000313" key="7">
    <source>
        <dbReference type="Proteomes" id="UP000284243"/>
    </source>
</evidence>
<dbReference type="SUPFAM" id="SSF56925">
    <property type="entry name" value="OMPA-like"/>
    <property type="match status" value="1"/>
</dbReference>
<dbReference type="EMBL" id="JAQMRD010000001">
    <property type="protein sequence ID" value="MDB9221612.1"/>
    <property type="molecule type" value="Genomic_DNA"/>
</dbReference>
<dbReference type="Pfam" id="PF00691">
    <property type="entry name" value="OmpA"/>
    <property type="match status" value="1"/>
</dbReference>
<feature type="signal peptide" evidence="2">
    <location>
        <begin position="1"/>
        <end position="22"/>
    </location>
</feature>
<evidence type="ECO:0000256" key="1">
    <source>
        <dbReference type="PROSITE-ProRule" id="PRU00473"/>
    </source>
</evidence>
<dbReference type="InterPro" id="IPR036737">
    <property type="entry name" value="OmpA-like_sf"/>
</dbReference>
<dbReference type="InterPro" id="IPR011250">
    <property type="entry name" value="OMP/PagP_B-barrel"/>
</dbReference>
<keyword evidence="1" id="KW-0472">Membrane</keyword>
<dbReference type="Proteomes" id="UP000284243">
    <property type="component" value="Unassembled WGS sequence"/>
</dbReference>
<dbReference type="AlphaFoldDB" id="A0A1Y3YGZ4"/>
<sequence>MKKGLMLIVLVAGLCGITKAQAQVEEVIIEQRLPGYKTSFEANPFWHNWFVSANFGANAFFAEHSSQAKFKNTITFMPELAVGKMFNPWWGLRLQGGGGALHGFTDNAGSMLHMHYMHMNIDFMMGLINFFAKYNPDRKFDIVPFFGVGGMTRKHQQSFTIHGGIQAKYKISERFDANIEFQGMIFNDKMVETGGFPNDGLGGLTAGVTYYFKGRGFRTAPKQAVIDEMAAANLVLANQVTQLQNRPPEIKVIEKEVVRPVETKNVEIVESIPSTIPFKFNSAVVQDIYDPLIYNIGTFMKNNPDVKIRIVGYADKFGPINVNLRISQERAEAVANMLKKDYGINSNRMVIEYVGKEKPYYKNNNKWNRCAMVEIIK</sequence>
<protein>
    <submittedName>
        <fullName evidence="5">OmpA family protein</fullName>
    </submittedName>
</protein>
<keyword evidence="2" id="KW-0732">Signal</keyword>
<dbReference type="PANTHER" id="PTHR30329:SF21">
    <property type="entry name" value="LIPOPROTEIN YIAD-RELATED"/>
    <property type="match status" value="1"/>
</dbReference>
<dbReference type="EMBL" id="QRYC01000001">
    <property type="protein sequence ID" value="RGU58834.1"/>
    <property type="molecule type" value="Genomic_DNA"/>
</dbReference>
<gene>
    <name evidence="5" type="ORF">DWW57_00065</name>
    <name evidence="6" type="ORF">DXA53_04190</name>
    <name evidence="4" type="ORF">PN645_01165</name>
</gene>
<dbReference type="PANTHER" id="PTHR30329">
    <property type="entry name" value="STATOR ELEMENT OF FLAGELLAR MOTOR COMPLEX"/>
    <property type="match status" value="1"/>
</dbReference>
<dbReference type="Proteomes" id="UP001212263">
    <property type="component" value="Unassembled WGS sequence"/>
</dbReference>
<evidence type="ECO:0000256" key="2">
    <source>
        <dbReference type="SAM" id="SignalP"/>
    </source>
</evidence>
<dbReference type="EMBL" id="QSCO01000004">
    <property type="protein sequence ID" value="RGY09050.1"/>
    <property type="molecule type" value="Genomic_DNA"/>
</dbReference>
<dbReference type="InterPro" id="IPR006665">
    <property type="entry name" value="OmpA-like"/>
</dbReference>
<dbReference type="CDD" id="cd07185">
    <property type="entry name" value="OmpA_C-like"/>
    <property type="match status" value="1"/>
</dbReference>
<name>A0A1Y3YGZ4_9BACT</name>
<comment type="caution">
    <text evidence="5">The sequence shown here is derived from an EMBL/GenBank/DDBJ whole genome shotgun (WGS) entry which is preliminary data.</text>
</comment>
<evidence type="ECO:0000313" key="6">
    <source>
        <dbReference type="EMBL" id="RGY09050.1"/>
    </source>
</evidence>
<dbReference type="PROSITE" id="PS51123">
    <property type="entry name" value="OMPA_2"/>
    <property type="match status" value="1"/>
</dbReference>
<reference evidence="4" key="2">
    <citation type="submission" date="2023-01" db="EMBL/GenBank/DDBJ databases">
        <title>Human gut microbiome strain richness.</title>
        <authorList>
            <person name="Chen-Liaw A."/>
        </authorList>
    </citation>
    <scope>NUCLEOTIDE SEQUENCE</scope>
    <source>
        <strain evidence="4">RTP21484st1_B7_RTP21484_190118</strain>
    </source>
</reference>
<accession>A0A1Y3YGZ4</accession>
<feature type="chain" id="PRO_5042691630" evidence="2">
    <location>
        <begin position="23"/>
        <end position="377"/>
    </location>
</feature>
<reference evidence="7 8" key="1">
    <citation type="submission" date="2018-08" db="EMBL/GenBank/DDBJ databases">
        <title>A genome reference for cultivated species of the human gut microbiota.</title>
        <authorList>
            <person name="Zou Y."/>
            <person name="Xue W."/>
            <person name="Luo G."/>
        </authorList>
    </citation>
    <scope>NUCLEOTIDE SEQUENCE [LARGE SCALE GENOMIC DNA]</scope>
    <source>
        <strain evidence="5 7">AF16-14</strain>
        <strain evidence="6 8">OF03-11</strain>
    </source>
</reference>
<dbReference type="InterPro" id="IPR050330">
    <property type="entry name" value="Bact_OuterMem_StrucFunc"/>
</dbReference>
<dbReference type="SUPFAM" id="SSF103088">
    <property type="entry name" value="OmpA-like"/>
    <property type="match status" value="1"/>
</dbReference>
<feature type="domain" description="OmpA-like" evidence="3">
    <location>
        <begin position="265"/>
        <end position="377"/>
    </location>
</feature>
<evidence type="ECO:0000259" key="3">
    <source>
        <dbReference type="PROSITE" id="PS51123"/>
    </source>
</evidence>
<proteinExistence type="predicted"/>